<reference evidence="1" key="1">
    <citation type="journal article" date="2015" name="Nature">
        <title>Complex archaea that bridge the gap between prokaryotes and eukaryotes.</title>
        <authorList>
            <person name="Spang A."/>
            <person name="Saw J.H."/>
            <person name="Jorgensen S.L."/>
            <person name="Zaremba-Niedzwiedzka K."/>
            <person name="Martijn J."/>
            <person name="Lind A.E."/>
            <person name="van Eijk R."/>
            <person name="Schleper C."/>
            <person name="Guy L."/>
            <person name="Ettema T.J."/>
        </authorList>
    </citation>
    <scope>NUCLEOTIDE SEQUENCE</scope>
</reference>
<comment type="caution">
    <text evidence="1">The sequence shown here is derived from an EMBL/GenBank/DDBJ whole genome shotgun (WGS) entry which is preliminary data.</text>
</comment>
<proteinExistence type="predicted"/>
<sequence length="71" mass="8615">MLIYILCWFDRHTDPFIQAFADPKSAEEQLDLCKEWRPQEYVEGYYIQYYVSVRAQHDDGPHGYIIEQRID</sequence>
<organism evidence="1">
    <name type="scientific">marine sediment metagenome</name>
    <dbReference type="NCBI Taxonomy" id="412755"/>
    <lineage>
        <taxon>unclassified sequences</taxon>
        <taxon>metagenomes</taxon>
        <taxon>ecological metagenomes</taxon>
    </lineage>
</organism>
<protein>
    <submittedName>
        <fullName evidence="1">Uncharacterized protein</fullName>
    </submittedName>
</protein>
<gene>
    <name evidence="1" type="ORF">LCGC14_2390830</name>
</gene>
<evidence type="ECO:0000313" key="1">
    <source>
        <dbReference type="EMBL" id="KKL26883.1"/>
    </source>
</evidence>
<dbReference type="EMBL" id="LAZR01035676">
    <property type="protein sequence ID" value="KKL26883.1"/>
    <property type="molecule type" value="Genomic_DNA"/>
</dbReference>
<accession>A0A0F9ESS6</accession>
<name>A0A0F9ESS6_9ZZZZ</name>
<dbReference type="AlphaFoldDB" id="A0A0F9ESS6"/>